<dbReference type="PANTHER" id="PTHR30250:SF11">
    <property type="entry name" value="O-ANTIGEN TRANSPORTER-RELATED"/>
    <property type="match status" value="1"/>
</dbReference>
<evidence type="ECO:0000256" key="4">
    <source>
        <dbReference type="ARBA" id="ARBA00022989"/>
    </source>
</evidence>
<sequence length="426" mass="47718">MNLELQGVKSIFSEFKTDLLGKVGFKTSTLYLSQVLALILGAATGVINTRVLGPDGYGLFTFFFSFTTFIVIFFRFGFFNAAGLLVAQVKSRDEEREIIGSSIIVAFIIGVSYSLTIFILSFFIDQIFKTNIGLLMRYLSFLLIPLPLQLLIPNLARGTSRVSMLAAFYVLPSTIYLIGAVILTLLMPVQTYHFILLNTFSIIFCLLIILYLFNPAFTNIKNNINKIFKKTKEYGFHIYSGQVVDQSTAKLGEILIPYYVTTSALGFYSLASTLLSPMIALPSSVSITLFKDFVKMKTIPNKIILYILGWLTLCTIILYSLGEFIVTLLFGEPFISVYYFILPLVLAGFFKGIYQPYLMFLSAKEKGRWVRNSSFAMGLVYIACDIILIPVIGVYGAITADIIASFTFFILVFIFYKKYLGALNAA</sequence>
<evidence type="ECO:0000256" key="1">
    <source>
        <dbReference type="ARBA" id="ARBA00004651"/>
    </source>
</evidence>
<dbReference type="InterPro" id="IPR002797">
    <property type="entry name" value="Polysacc_synth"/>
</dbReference>
<comment type="subcellular location">
    <subcellularLocation>
        <location evidence="1">Cell membrane</location>
        <topology evidence="1">Multi-pass membrane protein</topology>
    </subcellularLocation>
</comment>
<feature type="transmembrane region" description="Helical" evidence="6">
    <location>
        <begin position="303"/>
        <end position="330"/>
    </location>
</feature>
<feature type="transmembrane region" description="Helical" evidence="6">
    <location>
        <begin position="59"/>
        <end position="78"/>
    </location>
</feature>
<evidence type="ECO:0000313" key="8">
    <source>
        <dbReference type="Proteomes" id="UP000186851"/>
    </source>
</evidence>
<dbReference type="KEGG" id="oyw:OdinLCB4_004775"/>
<keyword evidence="4 6" id="KW-1133">Transmembrane helix</keyword>
<dbReference type="EMBL" id="CP091871">
    <property type="protein sequence ID" value="WEU39792.1"/>
    <property type="molecule type" value="Genomic_DNA"/>
</dbReference>
<reference evidence="7" key="2">
    <citation type="journal article" date="2022" name="Nat. Microbiol.">
        <title>A closed Candidatus Odinarchaeum chromosome exposes Asgard archaeal viruses.</title>
        <authorList>
            <person name="Tamarit D."/>
            <person name="Caceres E.F."/>
            <person name="Krupovic M."/>
            <person name="Nijland R."/>
            <person name="Eme L."/>
            <person name="Robinson N.P."/>
            <person name="Ettema T.J.G."/>
        </authorList>
    </citation>
    <scope>NUCLEOTIDE SEQUENCE</scope>
    <source>
        <strain evidence="7">LCB_4</strain>
    </source>
</reference>
<keyword evidence="2" id="KW-1003">Cell membrane</keyword>
<evidence type="ECO:0000256" key="3">
    <source>
        <dbReference type="ARBA" id="ARBA00022692"/>
    </source>
</evidence>
<keyword evidence="5 6" id="KW-0472">Membrane</keyword>
<dbReference type="InterPro" id="IPR050833">
    <property type="entry name" value="Poly_Biosynth_Transport"/>
</dbReference>
<feature type="transmembrane region" description="Helical" evidence="6">
    <location>
        <begin position="98"/>
        <end position="123"/>
    </location>
</feature>
<evidence type="ECO:0000256" key="6">
    <source>
        <dbReference type="SAM" id="Phobius"/>
    </source>
</evidence>
<evidence type="ECO:0000256" key="2">
    <source>
        <dbReference type="ARBA" id="ARBA00022475"/>
    </source>
</evidence>
<organism evidence="7 8">
    <name type="scientific">Odinarchaeota yellowstonii (strain LCB_4)</name>
    <dbReference type="NCBI Taxonomy" id="1841599"/>
    <lineage>
        <taxon>Archaea</taxon>
        <taxon>Promethearchaeati</taxon>
        <taxon>Candidatus Odinarchaeota</taxon>
        <taxon>Candidatus Odinarchaeia</taxon>
        <taxon>Candidatus Odinarchaeales</taxon>
        <taxon>Candidatus Odinarchaeaceae</taxon>
        <taxon>Candidatus Odinarchaeum</taxon>
    </lineage>
</organism>
<keyword evidence="3 6" id="KW-0812">Transmembrane</keyword>
<feature type="transmembrane region" description="Helical" evidence="6">
    <location>
        <begin position="375"/>
        <end position="392"/>
    </location>
</feature>
<feature type="transmembrane region" description="Helical" evidence="6">
    <location>
        <begin position="336"/>
        <end position="354"/>
    </location>
</feature>
<protein>
    <submittedName>
        <fullName evidence="7">Oligosaccharide flippase family protein</fullName>
    </submittedName>
</protein>
<dbReference type="Pfam" id="PF01943">
    <property type="entry name" value="Polysacc_synt"/>
    <property type="match status" value="1"/>
</dbReference>
<feature type="transmembrane region" description="Helical" evidence="6">
    <location>
        <begin position="194"/>
        <end position="213"/>
    </location>
</feature>
<name>A0AAF0IBB3_ODILC</name>
<accession>A0AAF0IBB3</accession>
<dbReference type="Proteomes" id="UP000186851">
    <property type="component" value="Chromosome"/>
</dbReference>
<feature type="transmembrane region" description="Helical" evidence="6">
    <location>
        <begin position="135"/>
        <end position="152"/>
    </location>
</feature>
<reference evidence="7" key="1">
    <citation type="journal article" date="2017" name="Nature">
        <title>Asgard archaea illuminate the origin of eukaryotic cellular complexity.</title>
        <authorList>
            <person name="Zaremba-Niedzwiedzka K."/>
            <person name="Caceres E.F."/>
            <person name="Saw J.H."/>
            <person name="Backstrom D."/>
            <person name="Juzokaite L."/>
            <person name="Vancaester E."/>
            <person name="Seitz K.W."/>
            <person name="Anantharaman K."/>
            <person name="Starnawski P."/>
            <person name="Kjeldsen K.U."/>
            <person name="Scott M.B."/>
            <person name="Nunoura T."/>
            <person name="Banfield J.F."/>
            <person name="Schramm A."/>
            <person name="Baker B.J."/>
            <person name="Spang A."/>
            <person name="Ettema T.J.G."/>
        </authorList>
    </citation>
    <scope>NUCLEOTIDE SEQUENCE</scope>
    <source>
        <strain evidence="7">LCB_4</strain>
    </source>
</reference>
<gene>
    <name evidence="7" type="ORF">OdinLCB4_004775</name>
</gene>
<evidence type="ECO:0000313" key="7">
    <source>
        <dbReference type="EMBL" id="WEU39792.1"/>
    </source>
</evidence>
<dbReference type="GO" id="GO:0005886">
    <property type="term" value="C:plasma membrane"/>
    <property type="evidence" value="ECO:0007669"/>
    <property type="project" value="UniProtKB-SubCell"/>
</dbReference>
<feature type="transmembrane region" description="Helical" evidence="6">
    <location>
        <begin position="29"/>
        <end position="47"/>
    </location>
</feature>
<proteinExistence type="predicted"/>
<dbReference type="PANTHER" id="PTHR30250">
    <property type="entry name" value="PST FAMILY PREDICTED COLANIC ACID TRANSPORTER"/>
    <property type="match status" value="1"/>
</dbReference>
<feature type="transmembrane region" description="Helical" evidence="6">
    <location>
        <begin position="267"/>
        <end position="291"/>
    </location>
</feature>
<feature type="transmembrane region" description="Helical" evidence="6">
    <location>
        <begin position="164"/>
        <end position="187"/>
    </location>
</feature>
<feature type="transmembrane region" description="Helical" evidence="6">
    <location>
        <begin position="398"/>
        <end position="416"/>
    </location>
</feature>
<dbReference type="AlphaFoldDB" id="A0AAF0IBB3"/>
<evidence type="ECO:0000256" key="5">
    <source>
        <dbReference type="ARBA" id="ARBA00023136"/>
    </source>
</evidence>